<organism evidence="2">
    <name type="scientific">uncultured Desulfobacterium sp</name>
    <dbReference type="NCBI Taxonomy" id="201089"/>
    <lineage>
        <taxon>Bacteria</taxon>
        <taxon>Pseudomonadati</taxon>
        <taxon>Thermodesulfobacteriota</taxon>
        <taxon>Desulfobacteria</taxon>
        <taxon>Desulfobacterales</taxon>
        <taxon>Desulfobacteriaceae</taxon>
        <taxon>Desulfobacterium</taxon>
        <taxon>environmental samples</taxon>
    </lineage>
</organism>
<keyword evidence="1" id="KW-0472">Membrane</keyword>
<feature type="transmembrane region" description="Helical" evidence="1">
    <location>
        <begin position="20"/>
        <end position="42"/>
    </location>
</feature>
<dbReference type="AlphaFoldDB" id="E1YKQ8"/>
<name>E1YKQ8_9BACT</name>
<accession>E1YKQ8</accession>
<keyword evidence="1" id="KW-0812">Transmembrane</keyword>
<protein>
    <submittedName>
        <fullName evidence="2">Uncharacterized protein</fullName>
    </submittedName>
</protein>
<proteinExistence type="predicted"/>
<dbReference type="EMBL" id="FR695877">
    <property type="protein sequence ID" value="CBX30691.1"/>
    <property type="molecule type" value="Genomic_DNA"/>
</dbReference>
<reference evidence="2" key="1">
    <citation type="journal article" date="2011" name="Environ. Microbiol.">
        <title>Genomic insights into the metabolic potential of the polycyclic aromatic hydrocarbon degrading sulfate-reducing Deltaproteobacterium N47.</title>
        <authorList>
            <person name="Bergmann F."/>
            <person name="Selesi D."/>
            <person name="Weinmaier T."/>
            <person name="Tischler P."/>
            <person name="Rattei T."/>
            <person name="Meckenstock R.U."/>
        </authorList>
    </citation>
    <scope>NUCLEOTIDE SEQUENCE</scope>
</reference>
<keyword evidence="1" id="KW-1133">Transmembrane helix</keyword>
<evidence type="ECO:0000313" key="2">
    <source>
        <dbReference type="EMBL" id="CBX30691.1"/>
    </source>
</evidence>
<evidence type="ECO:0000256" key="1">
    <source>
        <dbReference type="SAM" id="Phobius"/>
    </source>
</evidence>
<sequence length="55" mass="6261">MDLSCGNLSEPVFFLNLNPYILLLIYYASISSFISSIFFAAIGRVDENQHLPDYK</sequence>
<gene>
    <name evidence="2" type="ORF">N47_E42030</name>
</gene>